<name>A0ABT1JMD7_ACTCY</name>
<dbReference type="Gene3D" id="3.20.20.150">
    <property type="entry name" value="Divalent-metal-dependent TIM barrel enzymes"/>
    <property type="match status" value="2"/>
</dbReference>
<evidence type="ECO:0000313" key="2">
    <source>
        <dbReference type="EMBL" id="MCP2333314.1"/>
    </source>
</evidence>
<accession>A0ABT1JMD7</accession>
<comment type="caution">
    <text evidence="2">The sequence shown here is derived from an EMBL/GenBank/DDBJ whole genome shotgun (WGS) entry which is preliminary data.</text>
</comment>
<dbReference type="GO" id="GO:0016853">
    <property type="term" value="F:isomerase activity"/>
    <property type="evidence" value="ECO:0007669"/>
    <property type="project" value="UniProtKB-KW"/>
</dbReference>
<reference evidence="2 3" key="2">
    <citation type="submission" date="2022-06" db="EMBL/GenBank/DDBJ databases">
        <title>Genomic Encyclopedia of Type Strains, Phase I: the one thousand microbial genomes (KMG-I) project.</title>
        <authorList>
            <person name="Kyrpides N."/>
        </authorList>
    </citation>
    <scope>NUCLEOTIDE SEQUENCE [LARGE SCALE GENOMIC DNA]</scope>
    <source>
        <strain evidence="2 3">DSM 43889</strain>
    </source>
</reference>
<dbReference type="EMBL" id="AUBJ02000001">
    <property type="protein sequence ID" value="MCP2333314.1"/>
    <property type="molecule type" value="Genomic_DNA"/>
</dbReference>
<dbReference type="PANTHER" id="PTHR12110:SF47">
    <property type="match status" value="1"/>
</dbReference>
<dbReference type="InterPro" id="IPR050312">
    <property type="entry name" value="IolE/XylAMocC-like"/>
</dbReference>
<evidence type="ECO:0000259" key="1">
    <source>
        <dbReference type="Pfam" id="PF01261"/>
    </source>
</evidence>
<reference evidence="2 3" key="1">
    <citation type="submission" date="2013-07" db="EMBL/GenBank/DDBJ databases">
        <authorList>
            <consortium name="DOE Joint Genome Institute"/>
            <person name="Reeve W."/>
            <person name="Huntemann M."/>
            <person name="Han J."/>
            <person name="Chen A."/>
            <person name="Kyrpides N."/>
            <person name="Mavromatis K."/>
            <person name="Markowitz V."/>
            <person name="Palaniappan K."/>
            <person name="Ivanova N."/>
            <person name="Schaumberg A."/>
            <person name="Pati A."/>
            <person name="Liolios K."/>
            <person name="Nordberg H.P."/>
            <person name="Cantor M.N."/>
            <person name="Hua S.X."/>
            <person name="Woyke T."/>
        </authorList>
    </citation>
    <scope>NUCLEOTIDE SEQUENCE [LARGE SCALE GENOMIC DNA]</scope>
    <source>
        <strain evidence="2 3">DSM 43889</strain>
    </source>
</reference>
<proteinExistence type="predicted"/>
<gene>
    <name evidence="2" type="ORF">G443_003584</name>
</gene>
<feature type="domain" description="Xylose isomerase-like TIM barrel" evidence="1">
    <location>
        <begin position="200"/>
        <end position="289"/>
    </location>
</feature>
<evidence type="ECO:0000313" key="3">
    <source>
        <dbReference type="Proteomes" id="UP000791080"/>
    </source>
</evidence>
<feature type="domain" description="Xylose isomerase-like TIM barrel" evidence="1">
    <location>
        <begin position="17"/>
        <end position="129"/>
    </location>
</feature>
<dbReference type="PANTHER" id="PTHR12110">
    <property type="entry name" value="HYDROXYPYRUVATE ISOMERASE"/>
    <property type="match status" value="1"/>
</dbReference>
<sequence>MGLSTASVWPEPAEGAFRLAAELGYDGVEVMVWADPVSQDPEAVRRLAGQYRVPVLAVHAPCLLITQRVWSSDPVERLRQAVRAAQTLDAATVVVHPPFRWQRRYADMFADLVAELEDDTGITVAVENMFPVRPLGNRQLGTRPPGSGPLSSRLMNSQLMGAYLKGEQLIGSQLRDSWPPRVSAFHPSPDPTEAGYRSYTLDLSHTAVAHADAMLLAARMGSGLRHVHLGDGTGAPRDEHLLPGRGNQPCAELLRSLRPSGFDGSVVLEVNTRKARAPGERAAELTEALLFARKHLGPE</sequence>
<keyword evidence="3" id="KW-1185">Reference proteome</keyword>
<dbReference type="InterPro" id="IPR036237">
    <property type="entry name" value="Xyl_isomerase-like_sf"/>
</dbReference>
<protein>
    <submittedName>
        <fullName evidence="2">Sugar phosphate isomerase/epimerase</fullName>
    </submittedName>
</protein>
<keyword evidence="2" id="KW-0413">Isomerase</keyword>
<dbReference type="Proteomes" id="UP000791080">
    <property type="component" value="Unassembled WGS sequence"/>
</dbReference>
<dbReference type="InterPro" id="IPR013022">
    <property type="entry name" value="Xyl_isomerase-like_TIM-brl"/>
</dbReference>
<dbReference type="Pfam" id="PF01261">
    <property type="entry name" value="AP_endonuc_2"/>
    <property type="match status" value="2"/>
</dbReference>
<dbReference type="SUPFAM" id="SSF51658">
    <property type="entry name" value="Xylose isomerase-like"/>
    <property type="match status" value="2"/>
</dbReference>
<organism evidence="2 3">
    <name type="scientific">Actinoalloteichus caeruleus DSM 43889</name>
    <dbReference type="NCBI Taxonomy" id="1120930"/>
    <lineage>
        <taxon>Bacteria</taxon>
        <taxon>Bacillati</taxon>
        <taxon>Actinomycetota</taxon>
        <taxon>Actinomycetes</taxon>
        <taxon>Pseudonocardiales</taxon>
        <taxon>Pseudonocardiaceae</taxon>
        <taxon>Actinoalloteichus</taxon>
        <taxon>Actinoalloteichus cyanogriseus</taxon>
    </lineage>
</organism>